<dbReference type="RefSeq" id="WP_249328255.1">
    <property type="nucleotide sequence ID" value="NZ_CP060635.1"/>
</dbReference>
<protein>
    <submittedName>
        <fullName evidence="2">Uncharacterized protein</fullName>
    </submittedName>
</protein>
<sequence length="177" mass="20428">MGFNEFLKKDYEWERKACNNKKGYRWVYSYKGKWKQLNLTGWKLWLYKAGLLIFMFFGSFVFLYGSSIRCKVNQVKESEIFLLLVLGAMAFLYTGVGCFLFSKEKVAEPDIVLQKRLITWSAGIGLLLLIISVVCSALQFRGRFTIQDKVAIICQILTAVCVFVILLLQKFLKATDI</sequence>
<organism evidence="2 3">
    <name type="scientific">Wansuia hejianensis</name>
    <dbReference type="NCBI Taxonomy" id="2763667"/>
    <lineage>
        <taxon>Bacteria</taxon>
        <taxon>Bacillati</taxon>
        <taxon>Bacillota</taxon>
        <taxon>Clostridia</taxon>
        <taxon>Lachnospirales</taxon>
        <taxon>Lachnospiraceae</taxon>
        <taxon>Wansuia</taxon>
    </lineage>
</organism>
<dbReference type="KEGG" id="whj:H9Q79_10635"/>
<evidence type="ECO:0000313" key="3">
    <source>
        <dbReference type="Proteomes" id="UP000515860"/>
    </source>
</evidence>
<feature type="transmembrane region" description="Helical" evidence="1">
    <location>
        <begin position="150"/>
        <end position="172"/>
    </location>
</feature>
<dbReference type="EMBL" id="CP060635">
    <property type="protein sequence ID" value="QNM07394.1"/>
    <property type="molecule type" value="Genomic_DNA"/>
</dbReference>
<keyword evidence="1" id="KW-1133">Transmembrane helix</keyword>
<feature type="transmembrane region" description="Helical" evidence="1">
    <location>
        <begin position="117"/>
        <end position="138"/>
    </location>
</feature>
<accession>A0A7G9G9B2</accession>
<keyword evidence="1" id="KW-0472">Membrane</keyword>
<keyword evidence="3" id="KW-1185">Reference proteome</keyword>
<reference evidence="2 3" key="1">
    <citation type="submission" date="2020-08" db="EMBL/GenBank/DDBJ databases">
        <authorList>
            <person name="Liu C."/>
            <person name="Sun Q."/>
        </authorList>
    </citation>
    <scope>NUCLEOTIDE SEQUENCE [LARGE SCALE GENOMIC DNA]</scope>
    <source>
        <strain evidence="2 3">NSJ-29</strain>
    </source>
</reference>
<dbReference type="AlphaFoldDB" id="A0A7G9G9B2"/>
<name>A0A7G9G9B2_9FIRM</name>
<proteinExistence type="predicted"/>
<feature type="transmembrane region" description="Helical" evidence="1">
    <location>
        <begin position="80"/>
        <end position="102"/>
    </location>
</feature>
<gene>
    <name evidence="2" type="ORF">H9Q79_10635</name>
</gene>
<feature type="transmembrane region" description="Helical" evidence="1">
    <location>
        <begin position="45"/>
        <end position="68"/>
    </location>
</feature>
<dbReference type="Proteomes" id="UP000515860">
    <property type="component" value="Chromosome"/>
</dbReference>
<evidence type="ECO:0000256" key="1">
    <source>
        <dbReference type="SAM" id="Phobius"/>
    </source>
</evidence>
<keyword evidence="1" id="KW-0812">Transmembrane</keyword>
<evidence type="ECO:0000313" key="2">
    <source>
        <dbReference type="EMBL" id="QNM07394.1"/>
    </source>
</evidence>